<organism evidence="2 3">
    <name type="scientific">Candida tropicalis (strain ATCC MYA-3404 / T1)</name>
    <name type="common">Yeast</name>
    <dbReference type="NCBI Taxonomy" id="294747"/>
    <lineage>
        <taxon>Eukaryota</taxon>
        <taxon>Fungi</taxon>
        <taxon>Dikarya</taxon>
        <taxon>Ascomycota</taxon>
        <taxon>Saccharomycotina</taxon>
        <taxon>Pichiomycetes</taxon>
        <taxon>Debaryomycetaceae</taxon>
        <taxon>Candida/Lodderomyces clade</taxon>
        <taxon>Candida</taxon>
    </lineage>
</organism>
<feature type="signal peptide" evidence="1">
    <location>
        <begin position="1"/>
        <end position="15"/>
    </location>
</feature>
<evidence type="ECO:0000313" key="3">
    <source>
        <dbReference type="Proteomes" id="UP000002037"/>
    </source>
</evidence>
<dbReference type="VEuPathDB" id="FungiDB:CTRG_05968"/>
<accession>C5MIS5</accession>
<proteinExistence type="predicted"/>
<keyword evidence="3" id="KW-1185">Reference proteome</keyword>
<dbReference type="EMBL" id="GG692405">
    <property type="protein sequence ID" value="EER30184.1"/>
    <property type="molecule type" value="Genomic_DNA"/>
</dbReference>
<protein>
    <submittedName>
        <fullName evidence="2">Uncharacterized protein</fullName>
    </submittedName>
</protein>
<reference evidence="2 3" key="1">
    <citation type="journal article" date="2009" name="Nature">
        <title>Evolution of pathogenicity and sexual reproduction in eight Candida genomes.</title>
        <authorList>
            <person name="Butler G."/>
            <person name="Rasmussen M.D."/>
            <person name="Lin M.F."/>
            <person name="Santos M.A."/>
            <person name="Sakthikumar S."/>
            <person name="Munro C.A."/>
            <person name="Rheinbay E."/>
            <person name="Grabherr M."/>
            <person name="Forche A."/>
            <person name="Reedy J.L."/>
            <person name="Agrafioti I."/>
            <person name="Arnaud M.B."/>
            <person name="Bates S."/>
            <person name="Brown A.J."/>
            <person name="Brunke S."/>
            <person name="Costanzo M.C."/>
            <person name="Fitzpatrick D.A."/>
            <person name="de Groot P.W."/>
            <person name="Harris D."/>
            <person name="Hoyer L.L."/>
            <person name="Hube B."/>
            <person name="Klis F.M."/>
            <person name="Kodira C."/>
            <person name="Lennard N."/>
            <person name="Logue M.E."/>
            <person name="Martin R."/>
            <person name="Neiman A.M."/>
            <person name="Nikolaou E."/>
            <person name="Quail M.A."/>
            <person name="Quinn J."/>
            <person name="Santos M.C."/>
            <person name="Schmitzberger F.F."/>
            <person name="Sherlock G."/>
            <person name="Shah P."/>
            <person name="Silverstein K.A."/>
            <person name="Skrzypek M.S."/>
            <person name="Soll D."/>
            <person name="Staggs R."/>
            <person name="Stansfield I."/>
            <person name="Stumpf M.P."/>
            <person name="Sudbery P.E."/>
            <person name="Srikantha T."/>
            <person name="Zeng Q."/>
            <person name="Berman J."/>
            <person name="Berriman M."/>
            <person name="Heitman J."/>
            <person name="Gow N.A."/>
            <person name="Lorenz M.C."/>
            <person name="Birren B.W."/>
            <person name="Kellis M."/>
            <person name="Cuomo C.A."/>
        </authorList>
    </citation>
    <scope>NUCLEOTIDE SEQUENCE [LARGE SCALE GENOMIC DNA]</scope>
    <source>
        <strain evidence="3">ATCC MYA-3404 / T1</strain>
    </source>
</reference>
<dbReference type="RefSeq" id="XP_002546490.1">
    <property type="nucleotide sequence ID" value="XM_002546444.1"/>
</dbReference>
<keyword evidence="1" id="KW-0732">Signal</keyword>
<dbReference type="STRING" id="294747.C5MIS5"/>
<feature type="non-terminal residue" evidence="2">
    <location>
        <position position="165"/>
    </location>
</feature>
<gene>
    <name evidence="2" type="ORF">CTRG_05968</name>
</gene>
<evidence type="ECO:0000313" key="2">
    <source>
        <dbReference type="EMBL" id="EER30184.1"/>
    </source>
</evidence>
<dbReference type="KEGG" id="ctp:CTRG_05968"/>
<dbReference type="GeneID" id="8300019"/>
<dbReference type="AlphaFoldDB" id="C5MIS5"/>
<dbReference type="HOGENOM" id="CLU_1610538_0_0_1"/>
<sequence>MKVLNLIILAQLANALTIDHAAISQPSDEVISQSGILGDGMKTKYSIKKGIKIRAQGVGNEQTPQVLSPENIVGAGIDANVVVGAEGNGITPNTQQPQRVELAARGFGEIFWQLINIGKELTMEKVAILKEILGLLDKIKTIRNGTGYNKPMIPEWDGIYQPVKM</sequence>
<feature type="chain" id="PRO_5011977136" evidence="1">
    <location>
        <begin position="16"/>
        <end position="165"/>
    </location>
</feature>
<dbReference type="Proteomes" id="UP000002037">
    <property type="component" value="Unassembled WGS sequence"/>
</dbReference>
<name>C5MIS5_CANTT</name>
<evidence type="ECO:0000256" key="1">
    <source>
        <dbReference type="SAM" id="SignalP"/>
    </source>
</evidence>
<dbReference type="OrthoDB" id="4026677at2759"/>